<dbReference type="EMBL" id="JBHULH010000004">
    <property type="protein sequence ID" value="MFD2567715.1"/>
    <property type="molecule type" value="Genomic_DNA"/>
</dbReference>
<name>A0ABW5LSW6_9FLAO</name>
<sequence length="101" mass="11836">MPPLQAHTDVIVYEEDASAHVEENVNSAKDFHHDEHHDDHEDDKNKEHHHHCYVVMLTNIFINSDVDYHFKEAFLAKDPILSYTNLHGSNVLDRLFQPPRI</sequence>
<dbReference type="RefSeq" id="WP_379666423.1">
    <property type="nucleotide sequence ID" value="NZ_JBHULH010000004.1"/>
</dbReference>
<reference evidence="2" key="1">
    <citation type="journal article" date="2019" name="Int. J. Syst. Evol. Microbiol.">
        <title>The Global Catalogue of Microorganisms (GCM) 10K type strain sequencing project: providing services to taxonomists for standard genome sequencing and annotation.</title>
        <authorList>
            <consortium name="The Broad Institute Genomics Platform"/>
            <consortium name="The Broad Institute Genome Sequencing Center for Infectious Disease"/>
            <person name="Wu L."/>
            <person name="Ma J."/>
        </authorList>
    </citation>
    <scope>NUCLEOTIDE SEQUENCE [LARGE SCALE GENOMIC DNA]</scope>
    <source>
        <strain evidence="2">KCTC 52127</strain>
    </source>
</reference>
<dbReference type="Proteomes" id="UP001597508">
    <property type="component" value="Unassembled WGS sequence"/>
</dbReference>
<comment type="caution">
    <text evidence="1">The sequence shown here is derived from an EMBL/GenBank/DDBJ whole genome shotgun (WGS) entry which is preliminary data.</text>
</comment>
<protein>
    <submittedName>
        <fullName evidence="1">Uncharacterized protein</fullName>
    </submittedName>
</protein>
<evidence type="ECO:0000313" key="2">
    <source>
        <dbReference type="Proteomes" id="UP001597508"/>
    </source>
</evidence>
<keyword evidence="2" id="KW-1185">Reference proteome</keyword>
<accession>A0ABW5LSW6</accession>
<proteinExistence type="predicted"/>
<gene>
    <name evidence="1" type="ORF">ACFSRZ_10055</name>
</gene>
<evidence type="ECO:0000313" key="1">
    <source>
        <dbReference type="EMBL" id="MFD2567715.1"/>
    </source>
</evidence>
<organism evidence="1 2">
    <name type="scientific">Pseudotenacibaculum haliotis</name>
    <dbReference type="NCBI Taxonomy" id="1862138"/>
    <lineage>
        <taxon>Bacteria</taxon>
        <taxon>Pseudomonadati</taxon>
        <taxon>Bacteroidota</taxon>
        <taxon>Flavobacteriia</taxon>
        <taxon>Flavobacteriales</taxon>
        <taxon>Flavobacteriaceae</taxon>
        <taxon>Pseudotenacibaculum</taxon>
    </lineage>
</organism>